<comment type="caution">
    <text evidence="5">The sequence shown here is derived from an EMBL/GenBank/DDBJ whole genome shotgun (WGS) entry which is preliminary data.</text>
</comment>
<evidence type="ECO:0000256" key="3">
    <source>
        <dbReference type="ARBA" id="ARBA00023163"/>
    </source>
</evidence>
<dbReference type="Gene3D" id="1.10.10.10">
    <property type="entry name" value="Winged helix-like DNA-binding domain superfamily/Winged helix DNA-binding domain"/>
    <property type="match status" value="1"/>
</dbReference>
<dbReference type="InterPro" id="IPR002577">
    <property type="entry name" value="HTH_HxlR"/>
</dbReference>
<evidence type="ECO:0000313" key="5">
    <source>
        <dbReference type="EMBL" id="MCW1916828.1"/>
    </source>
</evidence>
<dbReference type="SUPFAM" id="SSF46785">
    <property type="entry name" value="Winged helix' DNA-binding domain"/>
    <property type="match status" value="1"/>
</dbReference>
<accession>A0ABT3GAF7</accession>
<dbReference type="InterPro" id="IPR036390">
    <property type="entry name" value="WH_DNA-bd_sf"/>
</dbReference>
<keyword evidence="6" id="KW-1185">Reference proteome</keyword>
<keyword evidence="2" id="KW-0238">DNA-binding</keyword>
<feature type="domain" description="HTH hxlR-type" evidence="4">
    <location>
        <begin position="18"/>
        <end position="116"/>
    </location>
</feature>
<evidence type="ECO:0000256" key="2">
    <source>
        <dbReference type="ARBA" id="ARBA00023125"/>
    </source>
</evidence>
<dbReference type="PANTHER" id="PTHR33204">
    <property type="entry name" value="TRANSCRIPTIONAL REGULATOR, MARR FAMILY"/>
    <property type="match status" value="1"/>
</dbReference>
<dbReference type="InterPro" id="IPR036388">
    <property type="entry name" value="WH-like_DNA-bd_sf"/>
</dbReference>
<protein>
    <submittedName>
        <fullName evidence="5">Helix-turn-helix transcriptional regulator</fullName>
    </submittedName>
</protein>
<dbReference type="PANTHER" id="PTHR33204:SF29">
    <property type="entry name" value="TRANSCRIPTIONAL REGULATOR"/>
    <property type="match status" value="1"/>
</dbReference>
<name>A0ABT3GAF7_9BACT</name>
<organism evidence="5 6">
    <name type="scientific">Luteolibacter rhizosphaerae</name>
    <dbReference type="NCBI Taxonomy" id="2989719"/>
    <lineage>
        <taxon>Bacteria</taxon>
        <taxon>Pseudomonadati</taxon>
        <taxon>Verrucomicrobiota</taxon>
        <taxon>Verrucomicrobiia</taxon>
        <taxon>Verrucomicrobiales</taxon>
        <taxon>Verrucomicrobiaceae</taxon>
        <taxon>Luteolibacter</taxon>
    </lineage>
</organism>
<evidence type="ECO:0000313" key="6">
    <source>
        <dbReference type="Proteomes" id="UP001165653"/>
    </source>
</evidence>
<dbReference type="PROSITE" id="PS51118">
    <property type="entry name" value="HTH_HXLR"/>
    <property type="match status" value="1"/>
</dbReference>
<dbReference type="EMBL" id="JAPDDR010000019">
    <property type="protein sequence ID" value="MCW1916828.1"/>
    <property type="molecule type" value="Genomic_DNA"/>
</dbReference>
<proteinExistence type="predicted"/>
<keyword evidence="3" id="KW-0804">Transcription</keyword>
<sequence>MKSVQDYLPKADHLRDLCPVRAALDVLAGRWKPSILWELQRKSCRYSDLQTALPGISAQTLTLQLRQLEADDIVLRTVYPEVPARVEYSLSEHGKSLSALLDELERWGVRHMARQGKEPCDCYVRSQDCE</sequence>
<dbReference type="RefSeq" id="WP_264516443.1">
    <property type="nucleotide sequence ID" value="NZ_JAPDDR010000019.1"/>
</dbReference>
<gene>
    <name evidence="5" type="ORF">OJ996_24785</name>
</gene>
<keyword evidence="1" id="KW-0805">Transcription regulation</keyword>
<dbReference type="Proteomes" id="UP001165653">
    <property type="component" value="Unassembled WGS sequence"/>
</dbReference>
<dbReference type="Pfam" id="PF01638">
    <property type="entry name" value="HxlR"/>
    <property type="match status" value="1"/>
</dbReference>
<evidence type="ECO:0000256" key="1">
    <source>
        <dbReference type="ARBA" id="ARBA00023015"/>
    </source>
</evidence>
<evidence type="ECO:0000259" key="4">
    <source>
        <dbReference type="PROSITE" id="PS51118"/>
    </source>
</evidence>
<reference evidence="5" key="1">
    <citation type="submission" date="2022-10" db="EMBL/GenBank/DDBJ databases">
        <title>Luteolibacter sp. GHJ8, whole genome shotgun sequencing project.</title>
        <authorList>
            <person name="Zhao G."/>
            <person name="Shen L."/>
        </authorList>
    </citation>
    <scope>NUCLEOTIDE SEQUENCE</scope>
    <source>
        <strain evidence="5">GHJ8</strain>
    </source>
</reference>